<evidence type="ECO:0000259" key="4">
    <source>
        <dbReference type="PROSITE" id="PS00662"/>
    </source>
</evidence>
<evidence type="ECO:0000256" key="1">
    <source>
        <dbReference type="ARBA" id="ARBA00006611"/>
    </source>
</evidence>
<proteinExistence type="inferred from homology"/>
<sequence length="563" mass="62901">MRIYKRLGELLLERGLITPGALQQAVSIQQKVGKPLGEVLVGMGMISWEDIYAALSDQYGIELMEESPNLIPTELLKMIPKSVAERLKVIPVEYLPEEDTLVVITTDVLKVPQIQKEISFLTGHKVKVYLITPPLFDNLFHSSYEETTSSEMIEHTFEAEEEDLMEEETEEGVEDTPVVKFINSVLDNAIRSDASDIHLEPYEKLAVTRFRIDGVLRKILTYPKKAHNSVVSRIKVMCGLDISERRLPQDGKFFLKRSGGEQYDFRVSTMPTVHGEKIVMRILKVSNAKKQLNELGLSDYNFNRFERLLKAPHGIILISGPTGSGKSTTLVGVLNEVTSEKVNVVTAEDPVEYTIDGVTQCQVNSEIGLTFARYLRSFLRQDPDIIMVGEIRDRETAQLAIEASLTGHLVFSTIHTNSAAGAVSRLINMGVDAYLLGASLIGVVGQRLVRKLCSNCKVKIPLRDEGVKVARKLFPDRNEFFEFVSGSGCTECRGTGYKGRTAIHEVLIVDDNMRKLIVRNASDFEIEKSARETGMITLYEDGILKVVEGITSVEEVNRVAFEV</sequence>
<dbReference type="EMBL" id="JFHK01000002">
    <property type="protein sequence ID" value="OAA31859.1"/>
    <property type="molecule type" value="Genomic_DNA"/>
</dbReference>
<organism evidence="5 6">
    <name type="scientific">Kosmotoga arenicorallina S304</name>
    <dbReference type="NCBI Taxonomy" id="1453497"/>
    <lineage>
        <taxon>Bacteria</taxon>
        <taxon>Thermotogati</taxon>
        <taxon>Thermotogota</taxon>
        <taxon>Thermotogae</taxon>
        <taxon>Kosmotogales</taxon>
        <taxon>Kosmotogaceae</taxon>
        <taxon>Kosmotoga</taxon>
    </lineage>
</organism>
<gene>
    <name evidence="5" type="ORF">AT15_03275</name>
</gene>
<dbReference type="InterPro" id="IPR001482">
    <property type="entry name" value="T2SS/T4SS_dom"/>
</dbReference>
<accession>A0A182C801</accession>
<feature type="domain" description="Bacterial type II secretion system protein E" evidence="4">
    <location>
        <begin position="379"/>
        <end position="393"/>
    </location>
</feature>
<keyword evidence="3" id="KW-0067">ATP-binding</keyword>
<dbReference type="Gene3D" id="3.40.50.300">
    <property type="entry name" value="P-loop containing nucleotide triphosphate hydrolases"/>
    <property type="match status" value="1"/>
</dbReference>
<dbReference type="RefSeq" id="WP_068345510.1">
    <property type="nucleotide sequence ID" value="NZ_JFHK01000002.1"/>
</dbReference>
<dbReference type="InterPro" id="IPR007831">
    <property type="entry name" value="T2SS_GspE_N"/>
</dbReference>
<dbReference type="GO" id="GO:0005524">
    <property type="term" value="F:ATP binding"/>
    <property type="evidence" value="ECO:0007669"/>
    <property type="project" value="UniProtKB-KW"/>
</dbReference>
<protein>
    <submittedName>
        <fullName evidence="5">General secretion pathway protein GspE</fullName>
    </submittedName>
</protein>
<keyword evidence="2" id="KW-0547">Nucleotide-binding</keyword>
<dbReference type="InterPro" id="IPR027417">
    <property type="entry name" value="P-loop_NTPase"/>
</dbReference>
<dbReference type="FunFam" id="3.30.450.90:FF:000001">
    <property type="entry name" value="Type II secretion system ATPase GspE"/>
    <property type="match status" value="1"/>
</dbReference>
<keyword evidence="6" id="KW-1185">Reference proteome</keyword>
<dbReference type="SUPFAM" id="SSF160246">
    <property type="entry name" value="EspE N-terminal domain-like"/>
    <property type="match status" value="1"/>
</dbReference>
<dbReference type="Pfam" id="PF00437">
    <property type="entry name" value="T2SSE"/>
    <property type="match status" value="1"/>
</dbReference>
<dbReference type="PANTHER" id="PTHR30258">
    <property type="entry name" value="TYPE II SECRETION SYSTEM PROTEIN GSPE-RELATED"/>
    <property type="match status" value="1"/>
</dbReference>
<comment type="similarity">
    <text evidence="1">Belongs to the GSP E family.</text>
</comment>
<dbReference type="STRING" id="1453497.AT15_03275"/>
<evidence type="ECO:0000313" key="5">
    <source>
        <dbReference type="EMBL" id="OAA31859.1"/>
    </source>
</evidence>
<dbReference type="GO" id="GO:0005886">
    <property type="term" value="C:plasma membrane"/>
    <property type="evidence" value="ECO:0007669"/>
    <property type="project" value="TreeGrafter"/>
</dbReference>
<dbReference type="PATRIC" id="fig|1453497.3.peg.644"/>
<dbReference type="InterPro" id="IPR037257">
    <property type="entry name" value="T2SS_E_N_sf"/>
</dbReference>
<name>A0A182C801_9BACT</name>
<dbReference type="AlphaFoldDB" id="A0A182C801"/>
<reference evidence="5 6" key="1">
    <citation type="submission" date="2014-02" db="EMBL/GenBank/DDBJ databases">
        <title>Kosmotoga genome sequencing.</title>
        <authorList>
            <person name="Pollo S.M."/>
            <person name="Charchuk R."/>
            <person name="Nesbo C.L."/>
        </authorList>
    </citation>
    <scope>NUCLEOTIDE SEQUENCE [LARGE SCALE GENOMIC DNA]</scope>
    <source>
        <strain evidence="5 6">S304</strain>
    </source>
</reference>
<dbReference type="PANTHER" id="PTHR30258:SF1">
    <property type="entry name" value="PROTEIN TRANSPORT PROTEIN HOFB HOMOLOG"/>
    <property type="match status" value="1"/>
</dbReference>
<dbReference type="Gene3D" id="3.30.300.160">
    <property type="entry name" value="Type II secretion system, protein E, N-terminal domain"/>
    <property type="match status" value="1"/>
</dbReference>
<dbReference type="SMART" id="SM00382">
    <property type="entry name" value="AAA"/>
    <property type="match status" value="1"/>
</dbReference>
<dbReference type="OrthoDB" id="9808272at2"/>
<dbReference type="GO" id="GO:0016887">
    <property type="term" value="F:ATP hydrolysis activity"/>
    <property type="evidence" value="ECO:0007669"/>
    <property type="project" value="TreeGrafter"/>
</dbReference>
<dbReference type="CDD" id="cd01129">
    <property type="entry name" value="PulE-GspE-like"/>
    <property type="match status" value="1"/>
</dbReference>
<evidence type="ECO:0000313" key="6">
    <source>
        <dbReference type="Proteomes" id="UP000077339"/>
    </source>
</evidence>
<dbReference type="Proteomes" id="UP000077339">
    <property type="component" value="Unassembled WGS sequence"/>
</dbReference>
<dbReference type="SUPFAM" id="SSF52540">
    <property type="entry name" value="P-loop containing nucleoside triphosphate hydrolases"/>
    <property type="match status" value="1"/>
</dbReference>
<dbReference type="PROSITE" id="PS00662">
    <property type="entry name" value="T2SP_E"/>
    <property type="match status" value="1"/>
</dbReference>
<dbReference type="Gene3D" id="3.30.450.90">
    <property type="match status" value="1"/>
</dbReference>
<dbReference type="FunFam" id="3.40.50.300:FF:000398">
    <property type="entry name" value="Type IV pilus assembly ATPase PilB"/>
    <property type="match status" value="1"/>
</dbReference>
<dbReference type="InterPro" id="IPR003593">
    <property type="entry name" value="AAA+_ATPase"/>
</dbReference>
<dbReference type="Pfam" id="PF05157">
    <property type="entry name" value="MshEN"/>
    <property type="match status" value="1"/>
</dbReference>
<evidence type="ECO:0000256" key="2">
    <source>
        <dbReference type="ARBA" id="ARBA00022741"/>
    </source>
</evidence>
<comment type="caution">
    <text evidence="5">The sequence shown here is derived from an EMBL/GenBank/DDBJ whole genome shotgun (WGS) entry which is preliminary data.</text>
</comment>
<evidence type="ECO:0000256" key="3">
    <source>
        <dbReference type="ARBA" id="ARBA00022840"/>
    </source>
</evidence>